<proteinExistence type="predicted"/>
<protein>
    <submittedName>
        <fullName evidence="1">Uncharacterized protein</fullName>
    </submittedName>
</protein>
<keyword evidence="2" id="KW-1185">Reference proteome</keyword>
<name>A0A5N6NHD4_9ASTR</name>
<evidence type="ECO:0000313" key="2">
    <source>
        <dbReference type="Proteomes" id="UP000326396"/>
    </source>
</evidence>
<accession>A0A5N6NHD4</accession>
<comment type="caution">
    <text evidence="1">The sequence shown here is derived from an EMBL/GenBank/DDBJ whole genome shotgun (WGS) entry which is preliminary data.</text>
</comment>
<dbReference type="AlphaFoldDB" id="A0A5N6NHD4"/>
<organism evidence="1 2">
    <name type="scientific">Mikania micrantha</name>
    <name type="common">bitter vine</name>
    <dbReference type="NCBI Taxonomy" id="192012"/>
    <lineage>
        <taxon>Eukaryota</taxon>
        <taxon>Viridiplantae</taxon>
        <taxon>Streptophyta</taxon>
        <taxon>Embryophyta</taxon>
        <taxon>Tracheophyta</taxon>
        <taxon>Spermatophyta</taxon>
        <taxon>Magnoliopsida</taxon>
        <taxon>eudicotyledons</taxon>
        <taxon>Gunneridae</taxon>
        <taxon>Pentapetalae</taxon>
        <taxon>asterids</taxon>
        <taxon>campanulids</taxon>
        <taxon>Asterales</taxon>
        <taxon>Asteraceae</taxon>
        <taxon>Asteroideae</taxon>
        <taxon>Heliantheae alliance</taxon>
        <taxon>Eupatorieae</taxon>
        <taxon>Mikania</taxon>
    </lineage>
</organism>
<sequence>MKLGLLCSTGTHRGTRWAPKWAFAAREAQAGEFEFSKIHRGTRRPIIFLHRGDQSSSPSSANPIEPARKPLLRHILAFSTAVGAPS</sequence>
<dbReference type="Proteomes" id="UP000326396">
    <property type="component" value="Linkage Group LG19"/>
</dbReference>
<gene>
    <name evidence="1" type="ORF">E3N88_20574</name>
</gene>
<evidence type="ECO:0000313" key="1">
    <source>
        <dbReference type="EMBL" id="KAD4888501.1"/>
    </source>
</evidence>
<dbReference type="EMBL" id="SZYD01000011">
    <property type="protein sequence ID" value="KAD4888501.1"/>
    <property type="molecule type" value="Genomic_DNA"/>
</dbReference>
<reference evidence="1 2" key="1">
    <citation type="submission" date="2019-05" db="EMBL/GenBank/DDBJ databases">
        <title>Mikania micrantha, genome provides insights into the molecular mechanism of rapid growth.</title>
        <authorList>
            <person name="Liu B."/>
        </authorList>
    </citation>
    <scope>NUCLEOTIDE SEQUENCE [LARGE SCALE GENOMIC DNA]</scope>
    <source>
        <strain evidence="1">NLD-2019</strain>
        <tissue evidence="1">Leaf</tissue>
    </source>
</reference>